<dbReference type="InterPro" id="IPR055093">
    <property type="entry name" value="EPS8_2nd"/>
</dbReference>
<dbReference type="GO" id="GO:0003779">
    <property type="term" value="F:actin binding"/>
    <property type="evidence" value="ECO:0007669"/>
    <property type="project" value="TreeGrafter"/>
</dbReference>
<dbReference type="AlphaFoldDB" id="A0A8J1U217"/>
<accession>A0A8J1U217</accession>
<dbReference type="GO" id="GO:0005886">
    <property type="term" value="C:plasma membrane"/>
    <property type="evidence" value="ECO:0007669"/>
    <property type="project" value="TreeGrafter"/>
</dbReference>
<dbReference type="InterPro" id="IPR001452">
    <property type="entry name" value="SH3_domain"/>
</dbReference>
<proteinExistence type="predicted"/>
<dbReference type="PANTHER" id="PTHR12287:SF23">
    <property type="entry name" value="AROUSER, ISOFORM A-RELATED"/>
    <property type="match status" value="1"/>
</dbReference>
<sequence length="369" mass="42100">MMNGGRQEEVVKSSIQLKFQDENIERQAQILNHCFDDMERFIAKIKAKAEQFQRWSKVVKLYGERKASKKGEKPTNIKEQEFITVLQKIKMAFNILAKLQAVMENPSPEELIHNMFIPLRLIIDASLDKLNRPTLATTVIFPLLSVEACSLVHECTNDEERTLWSTLGEAWTMSSDDWRGDCPPFNPKFSDGWQPYGPTTLNHVGMTKNQGRVTMPNALGAVVYTGPKASRSTILNNENVIKEQRKIVKTKTTTTTSWDQEQRIFVSQLQDRNAKVFYVVNERAIIFNDQELVLKKGECVEVLDNARQWWKVRNCHGQIGYAPHTILRTNMNEMVGASVVNGRIDVESSGVRLSQMPTYEERGYIASAS</sequence>
<comment type="caution">
    <text evidence="4">The sequence shown here is derived from an EMBL/GenBank/DDBJ whole genome shotgun (WGS) entry which is preliminary data.</text>
</comment>
<feature type="domain" description="SH3" evidence="2">
    <location>
        <begin position="289"/>
        <end position="324"/>
    </location>
</feature>
<evidence type="ECO:0008006" key="6">
    <source>
        <dbReference type="Google" id="ProtNLM"/>
    </source>
</evidence>
<organism evidence="4 5">
    <name type="scientific">Owenia fusiformis</name>
    <name type="common">Polychaete worm</name>
    <dbReference type="NCBI Taxonomy" id="6347"/>
    <lineage>
        <taxon>Eukaryota</taxon>
        <taxon>Metazoa</taxon>
        <taxon>Spiralia</taxon>
        <taxon>Lophotrochozoa</taxon>
        <taxon>Annelida</taxon>
        <taxon>Polychaeta</taxon>
        <taxon>Sedentaria</taxon>
        <taxon>Canalipalpata</taxon>
        <taxon>Sabellida</taxon>
        <taxon>Oweniida</taxon>
        <taxon>Oweniidae</taxon>
        <taxon>Owenia</taxon>
    </lineage>
</organism>
<keyword evidence="5" id="KW-1185">Reference proteome</keyword>
<dbReference type="Proteomes" id="UP000749559">
    <property type="component" value="Unassembled WGS sequence"/>
</dbReference>
<dbReference type="OrthoDB" id="6156852at2759"/>
<evidence type="ECO:0000256" key="1">
    <source>
        <dbReference type="ARBA" id="ARBA00022443"/>
    </source>
</evidence>
<dbReference type="InterPro" id="IPR036028">
    <property type="entry name" value="SH3-like_dom_sf"/>
</dbReference>
<dbReference type="Pfam" id="PF00018">
    <property type="entry name" value="SH3_1"/>
    <property type="match status" value="1"/>
</dbReference>
<name>A0A8J1U217_OWEFU</name>
<reference evidence="4" key="1">
    <citation type="submission" date="2022-03" db="EMBL/GenBank/DDBJ databases">
        <authorList>
            <person name="Martin C."/>
        </authorList>
    </citation>
    <scope>NUCLEOTIDE SEQUENCE</scope>
</reference>
<dbReference type="GO" id="GO:0007266">
    <property type="term" value="P:Rho protein signal transduction"/>
    <property type="evidence" value="ECO:0007669"/>
    <property type="project" value="TreeGrafter"/>
</dbReference>
<evidence type="ECO:0000313" key="5">
    <source>
        <dbReference type="Proteomes" id="UP000749559"/>
    </source>
</evidence>
<evidence type="ECO:0000313" key="4">
    <source>
        <dbReference type="EMBL" id="CAH1792002.1"/>
    </source>
</evidence>
<keyword evidence="1" id="KW-0728">SH3 domain</keyword>
<dbReference type="Pfam" id="PF22975">
    <property type="entry name" value="EPS8_2nd"/>
    <property type="match status" value="1"/>
</dbReference>
<dbReference type="GO" id="GO:0035023">
    <property type="term" value="P:regulation of Rho protein signal transduction"/>
    <property type="evidence" value="ECO:0007669"/>
    <property type="project" value="TreeGrafter"/>
</dbReference>
<gene>
    <name evidence="4" type="ORF">OFUS_LOCUS17028</name>
</gene>
<protein>
    <recommendedName>
        <fullName evidence="6">SH3 domain-containing protein</fullName>
    </recommendedName>
</protein>
<feature type="non-terminal residue" evidence="4">
    <location>
        <position position="369"/>
    </location>
</feature>
<evidence type="ECO:0000259" key="2">
    <source>
        <dbReference type="Pfam" id="PF00018"/>
    </source>
</evidence>
<dbReference type="InterPro" id="IPR039801">
    <property type="entry name" value="EPS8-like"/>
</dbReference>
<feature type="domain" description="EPS8 spectrin-like" evidence="3">
    <location>
        <begin position="26"/>
        <end position="178"/>
    </location>
</feature>
<dbReference type="EMBL" id="CAIIXF020000008">
    <property type="protein sequence ID" value="CAH1792002.1"/>
    <property type="molecule type" value="Genomic_DNA"/>
</dbReference>
<dbReference type="SUPFAM" id="SSF50044">
    <property type="entry name" value="SH3-domain"/>
    <property type="match status" value="1"/>
</dbReference>
<dbReference type="Gene3D" id="2.30.30.40">
    <property type="entry name" value="SH3 Domains"/>
    <property type="match status" value="1"/>
</dbReference>
<evidence type="ECO:0000259" key="3">
    <source>
        <dbReference type="Pfam" id="PF22975"/>
    </source>
</evidence>
<dbReference type="PANTHER" id="PTHR12287">
    <property type="entry name" value="EPIDERMAL GROWTH FACTOR RECEPTOR KINASE SUBSTRATE EPS8-RELATED PROTEIN"/>
    <property type="match status" value="1"/>
</dbReference>